<dbReference type="AlphaFoldDB" id="A0A3M7TTI4"/>
<comment type="caution">
    <text evidence="3">The sequence shown here is derived from an EMBL/GenBank/DDBJ whole genome shotgun (WGS) entry which is preliminary data.</text>
</comment>
<dbReference type="InterPro" id="IPR025241">
    <property type="entry name" value="DUF4190"/>
</dbReference>
<dbReference type="Proteomes" id="UP000278746">
    <property type="component" value="Unassembled WGS sequence"/>
</dbReference>
<dbReference type="OrthoDB" id="1955244at2"/>
<keyword evidence="1" id="KW-0812">Transmembrane</keyword>
<organism evidence="3 4">
    <name type="scientific">Alteribacter keqinensis</name>
    <dbReference type="NCBI Taxonomy" id="2483800"/>
    <lineage>
        <taxon>Bacteria</taxon>
        <taxon>Bacillati</taxon>
        <taxon>Bacillota</taxon>
        <taxon>Bacilli</taxon>
        <taxon>Bacillales</taxon>
        <taxon>Bacillaceae</taxon>
        <taxon>Alteribacter</taxon>
    </lineage>
</organism>
<evidence type="ECO:0000313" key="3">
    <source>
        <dbReference type="EMBL" id="RNA68062.1"/>
    </source>
</evidence>
<gene>
    <name evidence="3" type="ORF">EBO34_13305</name>
</gene>
<keyword evidence="4" id="KW-1185">Reference proteome</keyword>
<feature type="transmembrane region" description="Helical" evidence="1">
    <location>
        <begin position="76"/>
        <end position="108"/>
    </location>
</feature>
<proteinExistence type="predicted"/>
<dbReference type="EMBL" id="RHIB01000002">
    <property type="protein sequence ID" value="RNA68062.1"/>
    <property type="molecule type" value="Genomic_DNA"/>
</dbReference>
<keyword evidence="1" id="KW-0472">Membrane</keyword>
<name>A0A3M7TTI4_9BACI</name>
<feature type="transmembrane region" description="Helical" evidence="1">
    <location>
        <begin position="36"/>
        <end position="64"/>
    </location>
</feature>
<reference evidence="3 4" key="1">
    <citation type="submission" date="2018-10" db="EMBL/GenBank/DDBJ databases">
        <title>Bacillus Keqinensis sp. nov., a moderately halophilic bacterium isolated from a saline-alkaline lake.</title>
        <authorList>
            <person name="Wang H."/>
        </authorList>
    </citation>
    <scope>NUCLEOTIDE SEQUENCE [LARGE SCALE GENOMIC DNA]</scope>
    <source>
        <strain evidence="3 4">KQ-3</strain>
    </source>
</reference>
<feature type="domain" description="DUF4190" evidence="2">
    <location>
        <begin position="32"/>
        <end position="94"/>
    </location>
</feature>
<protein>
    <submittedName>
        <fullName evidence="3">DUF4190 domain-containing protein</fullName>
    </submittedName>
</protein>
<accession>A0A3M7TTI4</accession>
<evidence type="ECO:0000256" key="1">
    <source>
        <dbReference type="SAM" id="Phobius"/>
    </source>
</evidence>
<keyword evidence="1" id="KW-1133">Transmembrane helix</keyword>
<dbReference type="Pfam" id="PF13828">
    <property type="entry name" value="DUF4190"/>
    <property type="match status" value="1"/>
</dbReference>
<evidence type="ECO:0000259" key="2">
    <source>
        <dbReference type="Pfam" id="PF13828"/>
    </source>
</evidence>
<sequence length="111" mass="11371">MLCANFFDKNGEGVGEIGESVEAVKEKVNGKAVASLVLGILSLIIPYVGLITGIIGIVLANLALKEIKVSSEGGRGLAVGGLTCSIIATVLYGILVIMLIAALGWVAIFEV</sequence>
<evidence type="ECO:0000313" key="4">
    <source>
        <dbReference type="Proteomes" id="UP000278746"/>
    </source>
</evidence>